<dbReference type="STRING" id="1469948.GCA_000732725_00991"/>
<evidence type="ECO:0000313" key="2">
    <source>
        <dbReference type="EMBL" id="TCL59879.1"/>
    </source>
</evidence>
<keyword evidence="1" id="KW-0472">Membrane</keyword>
<organism evidence="2 3">
    <name type="scientific">Kineothrix alysoides</name>
    <dbReference type="NCBI Taxonomy" id="1469948"/>
    <lineage>
        <taxon>Bacteria</taxon>
        <taxon>Bacillati</taxon>
        <taxon>Bacillota</taxon>
        <taxon>Clostridia</taxon>
        <taxon>Lachnospirales</taxon>
        <taxon>Lachnospiraceae</taxon>
        <taxon>Kineothrix</taxon>
    </lineage>
</organism>
<evidence type="ECO:0008006" key="4">
    <source>
        <dbReference type="Google" id="ProtNLM"/>
    </source>
</evidence>
<evidence type="ECO:0000256" key="1">
    <source>
        <dbReference type="SAM" id="Phobius"/>
    </source>
</evidence>
<name>A0A4R1R3B3_9FIRM</name>
<dbReference type="OrthoDB" id="1912898at2"/>
<comment type="caution">
    <text evidence="2">The sequence shown here is derived from an EMBL/GenBank/DDBJ whole genome shotgun (WGS) entry which is preliminary data.</text>
</comment>
<protein>
    <recommendedName>
        <fullName evidence="4">BofC-like protein</fullName>
    </recommendedName>
</protein>
<dbReference type="EMBL" id="SLUO01000003">
    <property type="protein sequence ID" value="TCL59879.1"/>
    <property type="molecule type" value="Genomic_DNA"/>
</dbReference>
<dbReference type="AlphaFoldDB" id="A0A4R1R3B3"/>
<dbReference type="Proteomes" id="UP000295718">
    <property type="component" value="Unassembled WGS sequence"/>
</dbReference>
<gene>
    <name evidence="2" type="ORF">EDD76_10368</name>
</gene>
<proteinExistence type="predicted"/>
<reference evidence="2 3" key="1">
    <citation type="submission" date="2019-03" db="EMBL/GenBank/DDBJ databases">
        <title>Genomic Encyclopedia of Type Strains, Phase IV (KMG-IV): sequencing the most valuable type-strain genomes for metagenomic binning, comparative biology and taxonomic classification.</title>
        <authorList>
            <person name="Goeker M."/>
        </authorList>
    </citation>
    <scope>NUCLEOTIDE SEQUENCE [LARGE SCALE GENOMIC DNA]</scope>
    <source>
        <strain evidence="2 3">DSM 100556</strain>
    </source>
</reference>
<feature type="transmembrane region" description="Helical" evidence="1">
    <location>
        <begin position="7"/>
        <end position="26"/>
    </location>
</feature>
<sequence>MKFVKRISLFFIIPMGMFTFGFYSHMKLEETFYPKKFEAELVKQKSIEVQEQPQVIPTAVEEEQIICADTQYVIEEVDLKKDTSVETKWKVPEKYIGMDRDRFVKEMELYQQSPSLTDQELGFVSVEVVSFSKARVVIRKNYIYKEVSTSFYLVNEKNFVVVYCDDLRTVYMNTNISLDSLPDDLKQEIIKKRYVATEEELYNFLESYSS</sequence>
<keyword evidence="3" id="KW-1185">Reference proteome</keyword>
<dbReference type="RefSeq" id="WP_035315174.1">
    <property type="nucleotide sequence ID" value="NZ_JPNB01000001.1"/>
</dbReference>
<keyword evidence="1" id="KW-0812">Transmembrane</keyword>
<evidence type="ECO:0000313" key="3">
    <source>
        <dbReference type="Proteomes" id="UP000295718"/>
    </source>
</evidence>
<keyword evidence="1" id="KW-1133">Transmembrane helix</keyword>
<accession>A0A4R1R3B3</accession>